<keyword evidence="3" id="KW-0227">DNA damage</keyword>
<dbReference type="AlphaFoldDB" id="A0A6C0HDT6"/>
<keyword evidence="4" id="KW-0228">DNA excision</keyword>
<protein>
    <submittedName>
        <fullName evidence="7">Uncharacterized protein</fullName>
    </submittedName>
</protein>
<dbReference type="GO" id="GO:0006289">
    <property type="term" value="P:nucleotide-excision repair"/>
    <property type="evidence" value="ECO:0007669"/>
    <property type="project" value="InterPro"/>
</dbReference>
<keyword evidence="1" id="KW-0540">Nuclease</keyword>
<keyword evidence="6" id="KW-0234">DNA repair</keyword>
<evidence type="ECO:0000256" key="6">
    <source>
        <dbReference type="ARBA" id="ARBA00023204"/>
    </source>
</evidence>
<sequence>MSNKRRIIIEDDCSISLNQLKQLKGKVSLGLCCINNSLRGTNKKNEIFCSRSMTRKTFTVERAKEYALKNIADISKLIEWNAANGIDHLRLSSDMFPHYTDDETEPYTMTFAKDALHQAGECARKHNHRITMHPGQYNQVGAKTPSVFDHTYNDLKMHADILDNMGVGEDGVLCVHGGGLYGDKESAIRRWIEQFDDLPRNVKNRLAIENCEKCYSVRDCLEIAQACKIPLIYDCHHYYCYNQLHPEEKTEDINDMMDEVVETWKGMCPCFHVSEQAPGKNVGAHSDYVEAIPDHMLLVPLKYNTKLHIEVEAKAKEAAIKHLMKNYKQMF</sequence>
<keyword evidence="5" id="KW-0378">Hydrolase</keyword>
<dbReference type="SUPFAM" id="SSF51658">
    <property type="entry name" value="Xylose isomerase-like"/>
    <property type="match status" value="1"/>
</dbReference>
<dbReference type="EMBL" id="MN739934">
    <property type="protein sequence ID" value="QHT78550.1"/>
    <property type="molecule type" value="Genomic_DNA"/>
</dbReference>
<reference evidence="7" key="1">
    <citation type="journal article" date="2020" name="Nature">
        <title>Giant virus diversity and host interactions through global metagenomics.</title>
        <authorList>
            <person name="Schulz F."/>
            <person name="Roux S."/>
            <person name="Paez-Espino D."/>
            <person name="Jungbluth S."/>
            <person name="Walsh D.A."/>
            <person name="Denef V.J."/>
            <person name="McMahon K.D."/>
            <person name="Konstantinidis K.T."/>
            <person name="Eloe-Fadrosh E.A."/>
            <person name="Kyrpides N.C."/>
            <person name="Woyke T."/>
        </authorList>
    </citation>
    <scope>NUCLEOTIDE SEQUENCE</scope>
    <source>
        <strain evidence="7">GVMAG-M-3300023179-92</strain>
    </source>
</reference>
<evidence type="ECO:0000313" key="7">
    <source>
        <dbReference type="EMBL" id="QHT78550.1"/>
    </source>
</evidence>
<dbReference type="Pfam" id="PF03851">
    <property type="entry name" value="UvdE"/>
    <property type="match status" value="1"/>
</dbReference>
<keyword evidence="2" id="KW-0255">Endonuclease</keyword>
<dbReference type="Gene3D" id="3.20.20.150">
    <property type="entry name" value="Divalent-metal-dependent TIM barrel enzymes"/>
    <property type="match status" value="1"/>
</dbReference>
<dbReference type="PANTHER" id="PTHR31290:SF5">
    <property type="entry name" value="UV-DAMAGE ENDONUCLEASE"/>
    <property type="match status" value="1"/>
</dbReference>
<evidence type="ECO:0000256" key="2">
    <source>
        <dbReference type="ARBA" id="ARBA00022759"/>
    </source>
</evidence>
<dbReference type="InterPro" id="IPR004601">
    <property type="entry name" value="UvdE"/>
</dbReference>
<dbReference type="GO" id="GO:0016787">
    <property type="term" value="F:hydrolase activity"/>
    <property type="evidence" value="ECO:0007669"/>
    <property type="project" value="UniProtKB-KW"/>
</dbReference>
<evidence type="ECO:0000256" key="1">
    <source>
        <dbReference type="ARBA" id="ARBA00022722"/>
    </source>
</evidence>
<dbReference type="PANTHER" id="PTHR31290">
    <property type="entry name" value="UV-DAMAGE ENDONUCLEASE"/>
    <property type="match status" value="1"/>
</dbReference>
<proteinExistence type="predicted"/>
<dbReference type="GO" id="GO:0004519">
    <property type="term" value="F:endonuclease activity"/>
    <property type="evidence" value="ECO:0007669"/>
    <property type="project" value="UniProtKB-KW"/>
</dbReference>
<organism evidence="7">
    <name type="scientific">viral metagenome</name>
    <dbReference type="NCBI Taxonomy" id="1070528"/>
    <lineage>
        <taxon>unclassified sequences</taxon>
        <taxon>metagenomes</taxon>
        <taxon>organismal metagenomes</taxon>
    </lineage>
</organism>
<evidence type="ECO:0000256" key="4">
    <source>
        <dbReference type="ARBA" id="ARBA00022769"/>
    </source>
</evidence>
<evidence type="ECO:0000256" key="5">
    <source>
        <dbReference type="ARBA" id="ARBA00022801"/>
    </source>
</evidence>
<dbReference type="GO" id="GO:0009411">
    <property type="term" value="P:response to UV"/>
    <property type="evidence" value="ECO:0007669"/>
    <property type="project" value="InterPro"/>
</dbReference>
<dbReference type="InterPro" id="IPR036237">
    <property type="entry name" value="Xyl_isomerase-like_sf"/>
</dbReference>
<name>A0A6C0HDT6_9ZZZZ</name>
<dbReference type="NCBIfam" id="TIGR00629">
    <property type="entry name" value="uvde"/>
    <property type="match status" value="1"/>
</dbReference>
<accession>A0A6C0HDT6</accession>
<evidence type="ECO:0000256" key="3">
    <source>
        <dbReference type="ARBA" id="ARBA00022763"/>
    </source>
</evidence>